<comment type="caution">
    <text evidence="2">The sequence shown here is derived from an EMBL/GenBank/DDBJ whole genome shotgun (WGS) entry which is preliminary data.</text>
</comment>
<gene>
    <name evidence="2" type="ORF">ACFFJH_00365</name>
</gene>
<keyword evidence="3" id="KW-1185">Reference proteome</keyword>
<accession>A0ABV6IAY6</accession>
<organism evidence="2 3">
    <name type="scientific">Undibacterium danionis</name>
    <dbReference type="NCBI Taxonomy" id="1812100"/>
    <lineage>
        <taxon>Bacteria</taxon>
        <taxon>Pseudomonadati</taxon>
        <taxon>Pseudomonadota</taxon>
        <taxon>Betaproteobacteria</taxon>
        <taxon>Burkholderiales</taxon>
        <taxon>Oxalobacteraceae</taxon>
        <taxon>Undibacterium</taxon>
    </lineage>
</organism>
<sequence length="153" mass="17099">MQKLFGAYFYLWMSLLIAMIVGVGFIPNLGERIIYPAHRLPLILYLYAAVAAGWVLLLCVQASLVRMANVRVHRQLGLFGCALGTTLPLIGIGTEITMNQSHHSLGRSTNPVFFSISLNDKLSFAIAFGLAMWWRRSAEYHKRLLLIATCCLV</sequence>
<dbReference type="Proteomes" id="UP001589844">
    <property type="component" value="Unassembled WGS sequence"/>
</dbReference>
<keyword evidence="1" id="KW-1133">Transmembrane helix</keyword>
<name>A0ABV6IAY6_9BURK</name>
<evidence type="ECO:0000313" key="2">
    <source>
        <dbReference type="EMBL" id="MFC0348251.1"/>
    </source>
</evidence>
<proteinExistence type="predicted"/>
<keyword evidence="1" id="KW-0472">Membrane</keyword>
<keyword evidence="1" id="KW-0812">Transmembrane</keyword>
<evidence type="ECO:0000256" key="1">
    <source>
        <dbReference type="SAM" id="Phobius"/>
    </source>
</evidence>
<dbReference type="RefSeq" id="WP_390209283.1">
    <property type="nucleotide sequence ID" value="NZ_JBHLXJ010000002.1"/>
</dbReference>
<feature type="transmembrane region" description="Helical" evidence="1">
    <location>
        <begin position="7"/>
        <end position="30"/>
    </location>
</feature>
<feature type="transmembrane region" description="Helical" evidence="1">
    <location>
        <begin position="42"/>
        <end position="64"/>
    </location>
</feature>
<feature type="transmembrane region" description="Helical" evidence="1">
    <location>
        <begin position="76"/>
        <end position="93"/>
    </location>
</feature>
<protein>
    <submittedName>
        <fullName evidence="2">Uncharacterized protein</fullName>
    </submittedName>
</protein>
<feature type="transmembrane region" description="Helical" evidence="1">
    <location>
        <begin position="113"/>
        <end position="134"/>
    </location>
</feature>
<evidence type="ECO:0000313" key="3">
    <source>
        <dbReference type="Proteomes" id="UP001589844"/>
    </source>
</evidence>
<reference evidence="2 3" key="1">
    <citation type="submission" date="2024-09" db="EMBL/GenBank/DDBJ databases">
        <authorList>
            <person name="Sun Q."/>
            <person name="Mori K."/>
        </authorList>
    </citation>
    <scope>NUCLEOTIDE SEQUENCE [LARGE SCALE GENOMIC DNA]</scope>
    <source>
        <strain evidence="2 3">CCM 8677</strain>
    </source>
</reference>
<dbReference type="EMBL" id="JBHLXJ010000002">
    <property type="protein sequence ID" value="MFC0348251.1"/>
    <property type="molecule type" value="Genomic_DNA"/>
</dbReference>